<dbReference type="Gene3D" id="1.10.10.10">
    <property type="entry name" value="Winged helix-like DNA-binding domain superfamily/Winged helix DNA-binding domain"/>
    <property type="match status" value="1"/>
</dbReference>
<dbReference type="CDD" id="cd00090">
    <property type="entry name" value="HTH_ARSR"/>
    <property type="match status" value="1"/>
</dbReference>
<dbReference type="EMBL" id="BMDZ01000127">
    <property type="protein sequence ID" value="GGB63028.1"/>
    <property type="molecule type" value="Genomic_DNA"/>
</dbReference>
<gene>
    <name evidence="5" type="ORF">GCM10011505_49540</name>
</gene>
<dbReference type="InterPro" id="IPR036388">
    <property type="entry name" value="WH-like_DNA-bd_sf"/>
</dbReference>
<evidence type="ECO:0000256" key="2">
    <source>
        <dbReference type="ARBA" id="ARBA00023125"/>
    </source>
</evidence>
<keyword evidence="3" id="KW-0804">Transcription</keyword>
<dbReference type="Proteomes" id="UP000603352">
    <property type="component" value="Unassembled WGS sequence"/>
</dbReference>
<keyword evidence="2" id="KW-0238">DNA-binding</keyword>
<dbReference type="RefSeq" id="WP_229708785.1">
    <property type="nucleotide sequence ID" value="NZ_BMDZ01000127.1"/>
</dbReference>
<dbReference type="InterPro" id="IPR002577">
    <property type="entry name" value="HTH_HxlR"/>
</dbReference>
<dbReference type="PROSITE" id="PS51118">
    <property type="entry name" value="HTH_HXLR"/>
    <property type="match status" value="1"/>
</dbReference>
<dbReference type="Pfam" id="PF01638">
    <property type="entry name" value="HxlR"/>
    <property type="match status" value="1"/>
</dbReference>
<name>A0ABQ1J910_9PROT</name>
<protein>
    <recommendedName>
        <fullName evidence="4">HTH hxlR-type domain-containing protein</fullName>
    </recommendedName>
</protein>
<dbReference type="PANTHER" id="PTHR33204">
    <property type="entry name" value="TRANSCRIPTIONAL REGULATOR, MARR FAMILY"/>
    <property type="match status" value="1"/>
</dbReference>
<organism evidence="5 6">
    <name type="scientific">Tistrella bauzanensis</name>
    <dbReference type="NCBI Taxonomy" id="657419"/>
    <lineage>
        <taxon>Bacteria</taxon>
        <taxon>Pseudomonadati</taxon>
        <taxon>Pseudomonadota</taxon>
        <taxon>Alphaproteobacteria</taxon>
        <taxon>Geminicoccales</taxon>
        <taxon>Geminicoccaceae</taxon>
        <taxon>Tistrella</taxon>
    </lineage>
</organism>
<feature type="domain" description="HTH hxlR-type" evidence="4">
    <location>
        <begin position="1"/>
        <end position="94"/>
    </location>
</feature>
<accession>A0ABQ1J910</accession>
<keyword evidence="6" id="KW-1185">Reference proteome</keyword>
<dbReference type="InterPro" id="IPR011991">
    <property type="entry name" value="ArsR-like_HTH"/>
</dbReference>
<dbReference type="InterPro" id="IPR036390">
    <property type="entry name" value="WH_DNA-bd_sf"/>
</dbReference>
<reference evidence="6" key="1">
    <citation type="journal article" date="2019" name="Int. J. Syst. Evol. Microbiol.">
        <title>The Global Catalogue of Microorganisms (GCM) 10K type strain sequencing project: providing services to taxonomists for standard genome sequencing and annotation.</title>
        <authorList>
            <consortium name="The Broad Institute Genomics Platform"/>
            <consortium name="The Broad Institute Genome Sequencing Center for Infectious Disease"/>
            <person name="Wu L."/>
            <person name="Ma J."/>
        </authorList>
    </citation>
    <scope>NUCLEOTIDE SEQUENCE [LARGE SCALE GENOMIC DNA]</scope>
    <source>
        <strain evidence="6">CGMCC 1.10188</strain>
    </source>
</reference>
<evidence type="ECO:0000256" key="1">
    <source>
        <dbReference type="ARBA" id="ARBA00023015"/>
    </source>
</evidence>
<dbReference type="PANTHER" id="PTHR33204:SF37">
    <property type="entry name" value="HTH-TYPE TRANSCRIPTIONAL REGULATOR YODB"/>
    <property type="match status" value="1"/>
</dbReference>
<proteinExistence type="predicted"/>
<dbReference type="SUPFAM" id="SSF46785">
    <property type="entry name" value="Winged helix' DNA-binding domain"/>
    <property type="match status" value="1"/>
</dbReference>
<evidence type="ECO:0000256" key="3">
    <source>
        <dbReference type="ARBA" id="ARBA00023163"/>
    </source>
</evidence>
<keyword evidence="1" id="KW-0805">Transcription regulation</keyword>
<evidence type="ECO:0000259" key="4">
    <source>
        <dbReference type="PROSITE" id="PS51118"/>
    </source>
</evidence>
<evidence type="ECO:0000313" key="5">
    <source>
        <dbReference type="EMBL" id="GGB63028.1"/>
    </source>
</evidence>
<comment type="caution">
    <text evidence="5">The sequence shown here is derived from an EMBL/GenBank/DDBJ whole genome shotgun (WGS) entry which is preliminary data.</text>
</comment>
<sequence length="109" mass="12557">MRLLMGSWTTYILWHLRQDGPLRFGALRRAIPGISSKVLTQRLRMLEEHGIIYRHHVPSIPPEVSYGLTGQGQELGDVFDALESVSRRWMARDWPESTRRPVPFASDSD</sequence>
<evidence type="ECO:0000313" key="6">
    <source>
        <dbReference type="Proteomes" id="UP000603352"/>
    </source>
</evidence>